<gene>
    <name evidence="2" type="ORF">AQJ64_43515</name>
</gene>
<dbReference type="STRING" id="1943.AQJ64_43515"/>
<evidence type="ECO:0000256" key="1">
    <source>
        <dbReference type="SAM" id="Phobius"/>
    </source>
</evidence>
<comment type="caution">
    <text evidence="2">The sequence shown here is derived from an EMBL/GenBank/DDBJ whole genome shotgun (WGS) entry which is preliminary data.</text>
</comment>
<evidence type="ECO:0000313" key="3">
    <source>
        <dbReference type="Proteomes" id="UP000052982"/>
    </source>
</evidence>
<accession>A0A101SJ03</accession>
<keyword evidence="1" id="KW-1133">Transmembrane helix</keyword>
<proteinExistence type="predicted"/>
<keyword evidence="1" id="KW-0812">Transmembrane</keyword>
<keyword evidence="3" id="KW-1185">Reference proteome</keyword>
<evidence type="ECO:0008006" key="4">
    <source>
        <dbReference type="Google" id="ProtNLM"/>
    </source>
</evidence>
<protein>
    <recommendedName>
        <fullName evidence="4">Proline rich protein membrane protein</fullName>
    </recommendedName>
</protein>
<reference evidence="2 3" key="1">
    <citation type="submission" date="2015-10" db="EMBL/GenBank/DDBJ databases">
        <title>Draft genome sequence of Streptomyces griseoruber DSM 40281, type strain for the species Streptomyces griseoruber.</title>
        <authorList>
            <person name="Ruckert C."/>
            <person name="Winkler A."/>
            <person name="Kalinowski J."/>
            <person name="Kampfer P."/>
            <person name="Glaeser S."/>
        </authorList>
    </citation>
    <scope>NUCLEOTIDE SEQUENCE [LARGE SCALE GENOMIC DNA]</scope>
    <source>
        <strain evidence="2 3">DSM 40281</strain>
    </source>
</reference>
<sequence length="194" mass="20844">MPKRKSRMWWWRWRRNPLRRRSDVFEAWAGVVAVMVVLLTAPVVGVTAAGAAERSALDQGRGLHHVSARLLEDATAIPSRFSGTAGGEGARATVRWTTSDGSSASGRASVAADSRAGSHTTVWLDDADRIQPAPPTPAQAEAQGAALGAASGVGTGVLVLGAWWVVRMRLDARRSVWWDRAWAAFDTPQGHRQA</sequence>
<dbReference type="Proteomes" id="UP000052982">
    <property type="component" value="Unassembled WGS sequence"/>
</dbReference>
<dbReference type="PANTHER" id="PTHR42305:SF1">
    <property type="entry name" value="MEMBRANE PROTEIN RV1733C-RELATED"/>
    <property type="match status" value="1"/>
</dbReference>
<feature type="transmembrane region" description="Helical" evidence="1">
    <location>
        <begin position="145"/>
        <end position="166"/>
    </location>
</feature>
<organism evidence="2 3">
    <name type="scientific">Streptomyces griseoruber</name>
    <dbReference type="NCBI Taxonomy" id="1943"/>
    <lineage>
        <taxon>Bacteria</taxon>
        <taxon>Bacillati</taxon>
        <taxon>Actinomycetota</taxon>
        <taxon>Actinomycetes</taxon>
        <taxon>Kitasatosporales</taxon>
        <taxon>Streptomycetaceae</taxon>
        <taxon>Streptomyces</taxon>
    </lineage>
</organism>
<name>A0A101SJ03_9ACTN</name>
<dbReference type="RefSeq" id="WP_055634262.1">
    <property type="nucleotide sequence ID" value="NZ_JBIRRP010000024.1"/>
</dbReference>
<evidence type="ECO:0000313" key="2">
    <source>
        <dbReference type="EMBL" id="KUN75162.1"/>
    </source>
</evidence>
<keyword evidence="1" id="KW-0472">Membrane</keyword>
<dbReference type="InterPro" id="IPR039708">
    <property type="entry name" value="MT1774/Rv1733c-like"/>
</dbReference>
<dbReference type="EMBL" id="LMWW01000089">
    <property type="protein sequence ID" value="KUN75162.1"/>
    <property type="molecule type" value="Genomic_DNA"/>
</dbReference>
<dbReference type="PANTHER" id="PTHR42305">
    <property type="entry name" value="MEMBRANE PROTEIN RV1733C-RELATED"/>
    <property type="match status" value="1"/>
</dbReference>
<dbReference type="AlphaFoldDB" id="A0A101SJ03"/>